<dbReference type="AlphaFoldDB" id="A0A011NE50"/>
<dbReference type="Gene3D" id="3.40.50.620">
    <property type="entry name" value="HUPs"/>
    <property type="match status" value="1"/>
</dbReference>
<dbReference type="Proteomes" id="UP000054123">
    <property type="component" value="Unassembled WGS sequence"/>
</dbReference>
<accession>A0A011NE50</accession>
<protein>
    <submittedName>
        <fullName evidence="2">Universal stress protein A</fullName>
    </submittedName>
</protein>
<dbReference type="OrthoDB" id="9792500at2"/>
<evidence type="ECO:0000313" key="2">
    <source>
        <dbReference type="EMBL" id="EXI62837.1"/>
    </source>
</evidence>
<reference evidence="2 3" key="1">
    <citation type="journal article" date="2014" name="Genome Announc.">
        <title>Genome Sequence of a Presumptive Mannheimia haemolytica Strain with an A1/A6-Cross-Reactive Serotype from a White-Tailed Deer (Odocoileus virginianus).</title>
        <authorList>
            <person name="Lawrence P.K."/>
            <person name="Bey R.F."/>
            <person name="Wiener B."/>
            <person name="Kittichotirat W."/>
            <person name="Bumgarner R.E."/>
        </authorList>
    </citation>
    <scope>NUCLEOTIDE SEQUENCE [LARGE SCALE GENOMIC DNA]</scope>
    <source>
        <strain evidence="2 3">PKL10</strain>
    </source>
</reference>
<comment type="caution">
    <text evidence="2">The sequence shown here is derived from an EMBL/GenBank/DDBJ whole genome shotgun (WGS) entry which is preliminary data.</text>
</comment>
<dbReference type="EMBL" id="JANJ01000002">
    <property type="protein sequence ID" value="EXI62837.1"/>
    <property type="molecule type" value="Genomic_DNA"/>
</dbReference>
<dbReference type="InterPro" id="IPR006016">
    <property type="entry name" value="UspA"/>
</dbReference>
<dbReference type="CDD" id="cd00293">
    <property type="entry name" value="USP-like"/>
    <property type="match status" value="1"/>
</dbReference>
<dbReference type="InterPro" id="IPR014729">
    <property type="entry name" value="Rossmann-like_a/b/a_fold"/>
</dbReference>
<sequence length="141" mass="15700">MYNKLLIAIDLTDLKSAKYVVDTALQITAKNPNAVYRVVSIIEPVDNSLISAFLPKNFDKEVVQEANQKLHDFTKTHFPEGSKVQHIVAYGTIYEEICRIADEKSVDLILMLASSKPKAKGLSSNTVKVARNTSKPILVLR</sequence>
<organism evidence="2 3">
    <name type="scientific">Mannheimia granulomatis</name>
    <dbReference type="NCBI Taxonomy" id="85402"/>
    <lineage>
        <taxon>Bacteria</taxon>
        <taxon>Pseudomonadati</taxon>
        <taxon>Pseudomonadota</taxon>
        <taxon>Gammaproteobacteria</taxon>
        <taxon>Pasteurellales</taxon>
        <taxon>Pasteurellaceae</taxon>
        <taxon>Mannheimia</taxon>
    </lineage>
</organism>
<evidence type="ECO:0000259" key="1">
    <source>
        <dbReference type="Pfam" id="PF00582"/>
    </source>
</evidence>
<keyword evidence="3" id="KW-1185">Reference proteome</keyword>
<dbReference type="SUPFAM" id="SSF52402">
    <property type="entry name" value="Adenine nucleotide alpha hydrolases-like"/>
    <property type="match status" value="1"/>
</dbReference>
<gene>
    <name evidence="2" type="ORF">AK33_03585</name>
</gene>
<dbReference type="Pfam" id="PF00582">
    <property type="entry name" value="Usp"/>
    <property type="match status" value="1"/>
</dbReference>
<dbReference type="STRING" id="1122190.GCA_000621105_01351"/>
<dbReference type="PATRIC" id="fig|1450449.3.peg.690"/>
<evidence type="ECO:0000313" key="3">
    <source>
        <dbReference type="Proteomes" id="UP000054123"/>
    </source>
</evidence>
<proteinExistence type="predicted"/>
<feature type="domain" description="UspA" evidence="1">
    <location>
        <begin position="1"/>
        <end position="141"/>
    </location>
</feature>
<dbReference type="RefSeq" id="WP_027073491.1">
    <property type="nucleotide sequence ID" value="NZ_AVSP01000006.1"/>
</dbReference>
<name>A0A011NE50_9PAST</name>